<dbReference type="InterPro" id="IPR040559">
    <property type="entry name" value="CdiA_C"/>
</dbReference>
<gene>
    <name evidence="3" type="ORF">GC106_55850</name>
</gene>
<reference evidence="3 4" key="1">
    <citation type="submission" date="2020-01" db="EMBL/GenBank/DDBJ databases">
        <title>Kibdelosporangium persica a novel Actinomycetes from a hot desert in Iran.</title>
        <authorList>
            <person name="Safaei N."/>
            <person name="Zaburannyi N."/>
            <person name="Mueller R."/>
            <person name="Wink J."/>
        </authorList>
    </citation>
    <scope>NUCLEOTIDE SEQUENCE [LARGE SCALE GENOMIC DNA]</scope>
    <source>
        <strain evidence="3 4">4NS15</strain>
    </source>
</reference>
<keyword evidence="4" id="KW-1185">Reference proteome</keyword>
<dbReference type="RefSeq" id="WP_173137370.1">
    <property type="nucleotide sequence ID" value="NZ_CBCSGW010000018.1"/>
</dbReference>
<comment type="caution">
    <text evidence="3">The sequence shown here is derived from an EMBL/GenBank/DDBJ whole genome shotgun (WGS) entry which is preliminary data.</text>
</comment>
<protein>
    <recommendedName>
        <fullName evidence="2">tRNA nuclease CdiA C-terminal domain-containing protein</fullName>
    </recommendedName>
</protein>
<sequence>MRKLLFLLVVATRFGLHKRPPGGGGDGPGKPPDGEGTGKPGDPGSDPPPQKSDSGAVDASAGLNSALGKTEDFADKGEPGAGQGKPGETPTTPSSMAHTRPSGQPDPNATPGGTPTDTSTGHRLQREGHQIENDSAVILARAGYKISQNTGEKGNSDRSDPDYNMEGKLWDCYAPRSDKRDSVRSELREKVKEQSGSIVINMARSPMTIEEIKALLPHVKGLEEVKIIDKNGTIIDAFPQ</sequence>
<accession>A0ABX2FBT5</accession>
<feature type="compositionally biased region" description="Low complexity" evidence="1">
    <location>
        <begin position="110"/>
        <end position="121"/>
    </location>
</feature>
<evidence type="ECO:0000259" key="2">
    <source>
        <dbReference type="Pfam" id="PF18451"/>
    </source>
</evidence>
<dbReference type="Pfam" id="PF18451">
    <property type="entry name" value="CdiA_C"/>
    <property type="match status" value="1"/>
</dbReference>
<name>A0ABX2FBT5_9PSEU</name>
<feature type="region of interest" description="Disordered" evidence="1">
    <location>
        <begin position="16"/>
        <end position="133"/>
    </location>
</feature>
<dbReference type="Proteomes" id="UP000763557">
    <property type="component" value="Unassembled WGS sequence"/>
</dbReference>
<feature type="compositionally biased region" description="Polar residues" evidence="1">
    <location>
        <begin position="89"/>
        <end position="107"/>
    </location>
</feature>
<dbReference type="Gene3D" id="3.40.1350.120">
    <property type="match status" value="1"/>
</dbReference>
<evidence type="ECO:0000313" key="4">
    <source>
        <dbReference type="Proteomes" id="UP000763557"/>
    </source>
</evidence>
<proteinExistence type="predicted"/>
<dbReference type="EMBL" id="JAAATY010000019">
    <property type="protein sequence ID" value="NRN68342.1"/>
    <property type="molecule type" value="Genomic_DNA"/>
</dbReference>
<organism evidence="3 4">
    <name type="scientific">Kibdelosporangium persicum</name>
    <dbReference type="NCBI Taxonomy" id="2698649"/>
    <lineage>
        <taxon>Bacteria</taxon>
        <taxon>Bacillati</taxon>
        <taxon>Actinomycetota</taxon>
        <taxon>Actinomycetes</taxon>
        <taxon>Pseudonocardiales</taxon>
        <taxon>Pseudonocardiaceae</taxon>
        <taxon>Kibdelosporangium</taxon>
    </lineage>
</organism>
<evidence type="ECO:0000313" key="3">
    <source>
        <dbReference type="EMBL" id="NRN68342.1"/>
    </source>
</evidence>
<feature type="domain" description="tRNA nuclease CdiA C-terminal" evidence="2">
    <location>
        <begin position="160"/>
        <end position="234"/>
    </location>
</feature>
<evidence type="ECO:0000256" key="1">
    <source>
        <dbReference type="SAM" id="MobiDB-lite"/>
    </source>
</evidence>
<feature type="region of interest" description="Disordered" evidence="1">
    <location>
        <begin position="145"/>
        <end position="168"/>
    </location>
</feature>
<feature type="compositionally biased region" description="Basic and acidic residues" evidence="1">
    <location>
        <begin position="69"/>
        <end position="78"/>
    </location>
</feature>
<dbReference type="CDD" id="cd13442">
    <property type="entry name" value="CDI_toxin_Bp1026b-like"/>
    <property type="match status" value="1"/>
</dbReference>
<dbReference type="InterPro" id="IPR033806">
    <property type="entry name" value="CDI_toxin_Bp1026b-like"/>
</dbReference>